<dbReference type="Pfam" id="PF14501">
    <property type="entry name" value="HATPase_c_5"/>
    <property type="match status" value="1"/>
</dbReference>
<feature type="transmembrane region" description="Helical" evidence="1">
    <location>
        <begin position="86"/>
        <end position="106"/>
    </location>
</feature>
<dbReference type="AlphaFoldDB" id="A0A9D1EBX0"/>
<feature type="transmembrane region" description="Helical" evidence="1">
    <location>
        <begin position="6"/>
        <end position="24"/>
    </location>
</feature>
<dbReference type="CDD" id="cd16935">
    <property type="entry name" value="HATPase_AgrC-ComD-like"/>
    <property type="match status" value="1"/>
</dbReference>
<sequence length="441" mass="51574">MNYLNLIFRICADELYFFTFILFIDSKMTKSYFKTSFLFFQVVILFYQFSTLRAFPIGTLFLIAVSTFYIQFIWKYNLKQSLWISIQFIISHYILSFLIVIILFFVDFHHMSLPSFYQNIVFRNLTYYSLKDILVSCVASISLILWLSRARLKQLRQRNRYDPITYTVLGVIATSVLVLTYMFLYGTQKISIDDLITISVIFIVSILLVMLWIVNKIVLTLQNQSLLEQQLRKRELERNYYDTISDSLSRLAKLRHDFKNYLAILQQYLINGDQASASSFISEISEKTVNPLQVIITGNHTISAILNTKQDVCQRHNIQFDVHIEFEKIFTLTDLDLVALFGNILDNAITASKKLPVEKRKITLSITQLDSYLCIICENYFNGEIKEKDGKLLSTKQSTEFLQHGIGLTSIEEVIKRNNGTWHYQYTDCLFTVEIMLPNYP</sequence>
<feature type="domain" description="Sensor histidine kinase NatK-like C-terminal" evidence="2">
    <location>
        <begin position="335"/>
        <end position="438"/>
    </location>
</feature>
<evidence type="ECO:0000256" key="1">
    <source>
        <dbReference type="SAM" id="Phobius"/>
    </source>
</evidence>
<dbReference type="GO" id="GO:0042802">
    <property type="term" value="F:identical protein binding"/>
    <property type="evidence" value="ECO:0007669"/>
    <property type="project" value="TreeGrafter"/>
</dbReference>
<keyword evidence="1" id="KW-0472">Membrane</keyword>
<dbReference type="PANTHER" id="PTHR40448">
    <property type="entry name" value="TWO-COMPONENT SENSOR HISTIDINE KINASE"/>
    <property type="match status" value="1"/>
</dbReference>
<dbReference type="EMBL" id="DVHN01000006">
    <property type="protein sequence ID" value="HIR87507.1"/>
    <property type="molecule type" value="Genomic_DNA"/>
</dbReference>
<keyword evidence="1" id="KW-1133">Transmembrane helix</keyword>
<accession>A0A9D1EBX0</accession>
<evidence type="ECO:0000313" key="3">
    <source>
        <dbReference type="EMBL" id="HIR87507.1"/>
    </source>
</evidence>
<dbReference type="InterPro" id="IPR032834">
    <property type="entry name" value="NatK-like_C"/>
</dbReference>
<evidence type="ECO:0000313" key="4">
    <source>
        <dbReference type="Proteomes" id="UP000824201"/>
    </source>
</evidence>
<dbReference type="Proteomes" id="UP000824201">
    <property type="component" value="Unassembled WGS sequence"/>
</dbReference>
<proteinExistence type="predicted"/>
<dbReference type="SUPFAM" id="SSF55874">
    <property type="entry name" value="ATPase domain of HSP90 chaperone/DNA topoisomerase II/histidine kinase"/>
    <property type="match status" value="1"/>
</dbReference>
<reference evidence="3" key="2">
    <citation type="journal article" date="2021" name="PeerJ">
        <title>Extensive microbial diversity within the chicken gut microbiome revealed by metagenomics and culture.</title>
        <authorList>
            <person name="Gilroy R."/>
            <person name="Ravi A."/>
            <person name="Getino M."/>
            <person name="Pursley I."/>
            <person name="Horton D.L."/>
            <person name="Alikhan N.F."/>
            <person name="Baker D."/>
            <person name="Gharbi K."/>
            <person name="Hall N."/>
            <person name="Watson M."/>
            <person name="Adriaenssens E.M."/>
            <person name="Foster-Nyarko E."/>
            <person name="Jarju S."/>
            <person name="Secka A."/>
            <person name="Antonio M."/>
            <person name="Oren A."/>
            <person name="Chaudhuri R.R."/>
            <person name="La Ragione R."/>
            <person name="Hildebrand F."/>
            <person name="Pallen M.J."/>
        </authorList>
    </citation>
    <scope>NUCLEOTIDE SEQUENCE</scope>
    <source>
        <strain evidence="3">ChiW13-3771</strain>
    </source>
</reference>
<gene>
    <name evidence="3" type="ORF">IAC96_01010</name>
</gene>
<name>A0A9D1EBX0_9FIRM</name>
<evidence type="ECO:0000259" key="2">
    <source>
        <dbReference type="Pfam" id="PF14501"/>
    </source>
</evidence>
<feature type="transmembrane region" description="Helical" evidence="1">
    <location>
        <begin position="133"/>
        <end position="152"/>
    </location>
</feature>
<protein>
    <submittedName>
        <fullName evidence="3">GHKL domain-containing protein</fullName>
    </submittedName>
</protein>
<dbReference type="InterPro" id="IPR036890">
    <property type="entry name" value="HATPase_C_sf"/>
</dbReference>
<reference evidence="3" key="1">
    <citation type="submission" date="2020-10" db="EMBL/GenBank/DDBJ databases">
        <authorList>
            <person name="Gilroy R."/>
        </authorList>
    </citation>
    <scope>NUCLEOTIDE SEQUENCE</scope>
    <source>
        <strain evidence="3">ChiW13-3771</strain>
    </source>
</reference>
<feature type="transmembrane region" description="Helical" evidence="1">
    <location>
        <begin position="196"/>
        <end position="214"/>
    </location>
</feature>
<feature type="transmembrane region" description="Helical" evidence="1">
    <location>
        <begin position="31"/>
        <end position="49"/>
    </location>
</feature>
<keyword evidence="1" id="KW-0812">Transmembrane</keyword>
<comment type="caution">
    <text evidence="3">The sequence shown here is derived from an EMBL/GenBank/DDBJ whole genome shotgun (WGS) entry which is preliminary data.</text>
</comment>
<feature type="transmembrane region" description="Helical" evidence="1">
    <location>
        <begin position="55"/>
        <end position="74"/>
    </location>
</feature>
<dbReference type="Gene3D" id="3.30.565.10">
    <property type="entry name" value="Histidine kinase-like ATPase, C-terminal domain"/>
    <property type="match status" value="1"/>
</dbReference>
<dbReference type="PANTHER" id="PTHR40448:SF1">
    <property type="entry name" value="TWO-COMPONENT SENSOR HISTIDINE KINASE"/>
    <property type="match status" value="1"/>
</dbReference>
<feature type="transmembrane region" description="Helical" evidence="1">
    <location>
        <begin position="164"/>
        <end position="184"/>
    </location>
</feature>
<organism evidence="3 4">
    <name type="scientific">Candidatus Fimimorpha faecalis</name>
    <dbReference type="NCBI Taxonomy" id="2840824"/>
    <lineage>
        <taxon>Bacteria</taxon>
        <taxon>Bacillati</taxon>
        <taxon>Bacillota</taxon>
        <taxon>Clostridia</taxon>
        <taxon>Eubacteriales</taxon>
        <taxon>Candidatus Fimimorpha</taxon>
    </lineage>
</organism>